<evidence type="ECO:0000313" key="3">
    <source>
        <dbReference type="EMBL" id="KAE9043139.1"/>
    </source>
</evidence>
<dbReference type="Pfam" id="PF03184">
    <property type="entry name" value="DDE_1"/>
    <property type="match status" value="1"/>
</dbReference>
<dbReference type="GO" id="GO:0005634">
    <property type="term" value="C:nucleus"/>
    <property type="evidence" value="ECO:0007669"/>
    <property type="project" value="TreeGrafter"/>
</dbReference>
<sequence length="370" mass="40573">MVLRRGCYKKEDLEEALTRTCEGEKFAAVARTSPIPIRTLFKKSKELQTTGSIEGERRGPKPALSPEQEADIVAWVAGMQRAGFPGWYGRFLSCHPVLTTQSAQKIARVRNSVDADPVRDLFHAMAKRVVELQLSADRVFNMDETAFMPEGTSRRVLALKGSTNVWSKETQANFHMPVVAAVNAAGVAIPPLIILPGKRIYKRDKTAITIKAPRGTSYNSQGAVSCGAGLDNSSTHLDIESVGAAYDMGILLLALPPNATHMYQPLDVAVFKPFKAMVRDELESKLLVLPSTGLFPPSLVNMTKRLRVYTNGGARGEIGKEAWLKRQRETVRLEARSEILTMPPTAETLGKRARLTVDIEGELASNDALC</sequence>
<dbReference type="InterPro" id="IPR050863">
    <property type="entry name" value="CenT-Element_Derived"/>
</dbReference>
<proteinExistence type="predicted"/>
<evidence type="ECO:0000259" key="2">
    <source>
        <dbReference type="Pfam" id="PF03184"/>
    </source>
</evidence>
<protein>
    <recommendedName>
        <fullName evidence="2">DDE-1 domain-containing protein</fullName>
    </recommendedName>
</protein>
<evidence type="ECO:0000313" key="4">
    <source>
        <dbReference type="Proteomes" id="UP000429607"/>
    </source>
</evidence>
<dbReference type="GO" id="GO:0003677">
    <property type="term" value="F:DNA binding"/>
    <property type="evidence" value="ECO:0007669"/>
    <property type="project" value="TreeGrafter"/>
</dbReference>
<dbReference type="EMBL" id="QXFV01000270">
    <property type="protein sequence ID" value="KAE9043139.1"/>
    <property type="molecule type" value="Genomic_DNA"/>
</dbReference>
<organism evidence="3 4">
    <name type="scientific">Phytophthora rubi</name>
    <dbReference type="NCBI Taxonomy" id="129364"/>
    <lineage>
        <taxon>Eukaryota</taxon>
        <taxon>Sar</taxon>
        <taxon>Stramenopiles</taxon>
        <taxon>Oomycota</taxon>
        <taxon>Peronosporomycetes</taxon>
        <taxon>Peronosporales</taxon>
        <taxon>Peronosporaceae</taxon>
        <taxon>Phytophthora</taxon>
    </lineage>
</organism>
<comment type="caution">
    <text evidence="3">The sequence shown here is derived from an EMBL/GenBank/DDBJ whole genome shotgun (WGS) entry which is preliminary data.</text>
</comment>
<dbReference type="AlphaFoldDB" id="A0A6A3NLF3"/>
<name>A0A6A3NLF3_9STRA</name>
<dbReference type="PANTHER" id="PTHR19303:SF57">
    <property type="entry name" value="HTH CENPB-TYPE DOMAIN-CONTAINING PROTEIN"/>
    <property type="match status" value="1"/>
</dbReference>
<accession>A0A6A3NLF3</accession>
<evidence type="ECO:0000256" key="1">
    <source>
        <dbReference type="SAM" id="MobiDB-lite"/>
    </source>
</evidence>
<dbReference type="Proteomes" id="UP000429607">
    <property type="component" value="Unassembled WGS sequence"/>
</dbReference>
<gene>
    <name evidence="3" type="ORF">PR001_g5921</name>
</gene>
<feature type="domain" description="DDE-1" evidence="2">
    <location>
        <begin position="230"/>
        <end position="309"/>
    </location>
</feature>
<dbReference type="InterPro" id="IPR004875">
    <property type="entry name" value="DDE_SF_endonuclease_dom"/>
</dbReference>
<dbReference type="PANTHER" id="PTHR19303">
    <property type="entry name" value="TRANSPOSON"/>
    <property type="match status" value="1"/>
</dbReference>
<feature type="region of interest" description="Disordered" evidence="1">
    <location>
        <begin position="46"/>
        <end position="65"/>
    </location>
</feature>
<reference evidence="3 4" key="1">
    <citation type="submission" date="2018-09" db="EMBL/GenBank/DDBJ databases">
        <title>Genomic investigation of the strawberry pathogen Phytophthora fragariae indicates pathogenicity is determined by transcriptional variation in three key races.</title>
        <authorList>
            <person name="Adams T.M."/>
            <person name="Armitage A.D."/>
            <person name="Sobczyk M.K."/>
            <person name="Bates H.J."/>
            <person name="Dunwell J.M."/>
            <person name="Nellist C.F."/>
            <person name="Harrison R.J."/>
        </authorList>
    </citation>
    <scope>NUCLEOTIDE SEQUENCE [LARGE SCALE GENOMIC DNA]</scope>
    <source>
        <strain evidence="3 4">SCRP249</strain>
    </source>
</reference>